<dbReference type="Pfam" id="PF00062">
    <property type="entry name" value="Lys"/>
    <property type="match status" value="1"/>
</dbReference>
<name>A0A498LPM4_LABRO</name>
<dbReference type="GO" id="GO:0060294">
    <property type="term" value="P:cilium movement involved in cell motility"/>
    <property type="evidence" value="ECO:0007669"/>
    <property type="project" value="InterPro"/>
</dbReference>
<dbReference type="PRINTS" id="PR00511">
    <property type="entry name" value="TEKTIN"/>
</dbReference>
<dbReference type="PROSITE" id="PS00128">
    <property type="entry name" value="GLYCOSYL_HYDROL_F22_1"/>
    <property type="match status" value="1"/>
</dbReference>
<dbReference type="GO" id="GO:0005634">
    <property type="term" value="C:nucleus"/>
    <property type="evidence" value="ECO:0007669"/>
    <property type="project" value="TreeGrafter"/>
</dbReference>
<dbReference type="GO" id="GO:0015630">
    <property type="term" value="C:microtubule cytoskeleton"/>
    <property type="evidence" value="ECO:0007669"/>
    <property type="project" value="TreeGrafter"/>
</dbReference>
<sequence>MMSSQILVSRPYFDTRVAAQNGSQPPLTNPETTVKENVYAGTSAGLATAGYRSAKYTPEEWFANNSALLNRAIADRNHAETICHESKALKTETDAGTFRTQTAGTKHLGNRLQDIHRWRSELEQLIERLIAETDLLTASRRRLEKALDATEVPYAIATDNLTCRERRFGPDLVEDQVEEELLKILEKIGAQERNITYLQQAVYDKEAPLRVAQSRLHYRTFRPNMELCRDQPQLSVLSVKMLLALALVLLVLNATEGRILSKCELKEQLEAAQIQVIRATGDKTPVDKLIARLVCNVKNTSGFNTSLVTSFQINQDDVRPPLQIPPKPEEENPQAKEEDDEKLEDEHIIPVKPPSPPKGRRARSVPEGKTVEIQGAKQLLWTWHHGLFPEKNPMDSYGSGSKAISEKESSGDSSEEEERDDIFTWKLLGIFQLSDGVACDPGSSGSLNLCDLKCSALIDDDITDDIACFKILAGNSNKFSGFGPKKRFLAKMLGMLPVKECRSVLPSKYFAECS</sequence>
<keyword evidence="5" id="KW-1015">Disulfide bond</keyword>
<feature type="region of interest" description="Disordered" evidence="6">
    <location>
        <begin position="314"/>
        <end position="368"/>
    </location>
</feature>
<comment type="caution">
    <text evidence="8">The sequence shown here is derived from an EMBL/GenBank/DDBJ whole genome shotgun (WGS) entry which is preliminary data.</text>
</comment>
<dbReference type="AlphaFoldDB" id="A0A498LPM4"/>
<dbReference type="PANTHER" id="PTHR19960">
    <property type="entry name" value="TEKTIN"/>
    <property type="match status" value="1"/>
</dbReference>
<dbReference type="InterPro" id="IPR019799">
    <property type="entry name" value="Glyco_hydro_22_CS"/>
</dbReference>
<dbReference type="InterPro" id="IPR000435">
    <property type="entry name" value="Tektins"/>
</dbReference>
<dbReference type="GO" id="GO:0005737">
    <property type="term" value="C:cytoplasm"/>
    <property type="evidence" value="ECO:0007669"/>
    <property type="project" value="UniProtKB-SubCell"/>
</dbReference>
<evidence type="ECO:0000313" key="8">
    <source>
        <dbReference type="EMBL" id="RXN09046.1"/>
    </source>
</evidence>
<dbReference type="PROSITE" id="PS51348">
    <property type="entry name" value="GLYCOSYL_HYDROL_F22_2"/>
    <property type="match status" value="1"/>
</dbReference>
<dbReference type="Proteomes" id="UP000290572">
    <property type="component" value="Unassembled WGS sequence"/>
</dbReference>
<keyword evidence="4" id="KW-0175">Coiled coil</keyword>
<proteinExistence type="inferred from homology"/>
<evidence type="ECO:0000256" key="5">
    <source>
        <dbReference type="ARBA" id="ARBA00023157"/>
    </source>
</evidence>
<evidence type="ECO:0000313" key="9">
    <source>
        <dbReference type="Proteomes" id="UP000290572"/>
    </source>
</evidence>
<keyword evidence="3" id="KW-0963">Cytoplasm</keyword>
<feature type="domain" description="Glycosyl hydrolases family 22 (GH22)" evidence="7">
    <location>
        <begin position="450"/>
        <end position="468"/>
    </location>
</feature>
<organism evidence="8 9">
    <name type="scientific">Labeo rohita</name>
    <name type="common">Indian major carp</name>
    <name type="synonym">Cyprinus rohita</name>
    <dbReference type="NCBI Taxonomy" id="84645"/>
    <lineage>
        <taxon>Eukaryota</taxon>
        <taxon>Metazoa</taxon>
        <taxon>Chordata</taxon>
        <taxon>Craniata</taxon>
        <taxon>Vertebrata</taxon>
        <taxon>Euteleostomi</taxon>
        <taxon>Actinopterygii</taxon>
        <taxon>Neopterygii</taxon>
        <taxon>Teleostei</taxon>
        <taxon>Ostariophysi</taxon>
        <taxon>Cypriniformes</taxon>
        <taxon>Cyprinidae</taxon>
        <taxon>Labeoninae</taxon>
        <taxon>Labeonini</taxon>
        <taxon>Labeo</taxon>
    </lineage>
</organism>
<feature type="compositionally biased region" description="Basic and acidic residues" evidence="6">
    <location>
        <begin position="327"/>
        <end position="336"/>
    </location>
</feature>
<evidence type="ECO:0000259" key="7">
    <source>
        <dbReference type="PROSITE" id="PS00128"/>
    </source>
</evidence>
<dbReference type="STRING" id="84645.A0A498LPM4"/>
<keyword evidence="9" id="KW-1185">Reference proteome</keyword>
<comment type="similarity">
    <text evidence="2">Belongs to the tektin family.</text>
</comment>
<gene>
    <name evidence="8" type="ORF">ROHU_011188</name>
</gene>
<dbReference type="Pfam" id="PF03148">
    <property type="entry name" value="Tektin"/>
    <property type="match status" value="1"/>
</dbReference>
<evidence type="ECO:0000256" key="4">
    <source>
        <dbReference type="ARBA" id="ARBA00023054"/>
    </source>
</evidence>
<comment type="subcellular location">
    <subcellularLocation>
        <location evidence="1">Cytoplasm</location>
    </subcellularLocation>
</comment>
<dbReference type="PANTHER" id="PTHR19960:SF12">
    <property type="entry name" value="TEKTIN-4"/>
    <property type="match status" value="1"/>
</dbReference>
<dbReference type="InterPro" id="IPR023346">
    <property type="entry name" value="Lysozyme-like_dom_sf"/>
</dbReference>
<accession>A0A498LPM4</accession>
<dbReference type="InterPro" id="IPR001916">
    <property type="entry name" value="Glyco_hydro_22"/>
</dbReference>
<feature type="region of interest" description="Disordered" evidence="6">
    <location>
        <begin position="392"/>
        <end position="418"/>
    </location>
</feature>
<evidence type="ECO:0000256" key="3">
    <source>
        <dbReference type="ARBA" id="ARBA00022490"/>
    </source>
</evidence>
<evidence type="ECO:0000256" key="6">
    <source>
        <dbReference type="SAM" id="MobiDB-lite"/>
    </source>
</evidence>
<evidence type="ECO:0000256" key="1">
    <source>
        <dbReference type="ARBA" id="ARBA00004496"/>
    </source>
</evidence>
<protein>
    <submittedName>
        <fullName evidence="8">Tektin-4-like protein</fullName>
    </submittedName>
</protein>
<dbReference type="SUPFAM" id="SSF53955">
    <property type="entry name" value="Lysozyme-like"/>
    <property type="match status" value="1"/>
</dbReference>
<evidence type="ECO:0000256" key="2">
    <source>
        <dbReference type="ARBA" id="ARBA00007209"/>
    </source>
</evidence>
<dbReference type="GO" id="GO:0036126">
    <property type="term" value="C:sperm flagellum"/>
    <property type="evidence" value="ECO:0007669"/>
    <property type="project" value="TreeGrafter"/>
</dbReference>
<dbReference type="InterPro" id="IPR048256">
    <property type="entry name" value="Tektin-like"/>
</dbReference>
<dbReference type="Gene3D" id="1.10.530.10">
    <property type="match status" value="2"/>
</dbReference>
<dbReference type="GO" id="GO:0060271">
    <property type="term" value="P:cilium assembly"/>
    <property type="evidence" value="ECO:0007669"/>
    <property type="project" value="TreeGrafter"/>
</dbReference>
<dbReference type="EMBL" id="QBIY01013293">
    <property type="protein sequence ID" value="RXN09046.1"/>
    <property type="molecule type" value="Genomic_DNA"/>
</dbReference>
<reference evidence="8 9" key="1">
    <citation type="submission" date="2018-03" db="EMBL/GenBank/DDBJ databases">
        <title>Draft genome sequence of Rohu Carp (Labeo rohita).</title>
        <authorList>
            <person name="Das P."/>
            <person name="Kushwaha B."/>
            <person name="Joshi C.G."/>
            <person name="Kumar D."/>
            <person name="Nagpure N.S."/>
            <person name="Sahoo L."/>
            <person name="Das S.P."/>
            <person name="Bit A."/>
            <person name="Patnaik S."/>
            <person name="Meher P.K."/>
            <person name="Jayasankar P."/>
            <person name="Koringa P.G."/>
            <person name="Patel N.V."/>
            <person name="Hinsu A.T."/>
            <person name="Kumar R."/>
            <person name="Pandey M."/>
            <person name="Agarwal S."/>
            <person name="Srivastava S."/>
            <person name="Singh M."/>
            <person name="Iquebal M.A."/>
            <person name="Jaiswal S."/>
            <person name="Angadi U.B."/>
            <person name="Kumar N."/>
            <person name="Raza M."/>
            <person name="Shah T.M."/>
            <person name="Rai A."/>
            <person name="Jena J.K."/>
        </authorList>
    </citation>
    <scope>NUCLEOTIDE SEQUENCE [LARGE SCALE GENOMIC DNA]</scope>
    <source>
        <strain evidence="8">DASCIFA01</strain>
        <tissue evidence="8">Testis</tissue>
    </source>
</reference>